<reference evidence="1" key="1">
    <citation type="submission" date="2021-05" db="EMBL/GenBank/DDBJ databases">
        <authorList>
            <person name="Scholz U."/>
            <person name="Mascher M."/>
            <person name="Fiebig A."/>
        </authorList>
    </citation>
    <scope>NUCLEOTIDE SEQUENCE [LARGE SCALE GENOMIC DNA]</scope>
</reference>
<evidence type="ECO:0000313" key="2">
    <source>
        <dbReference type="Proteomes" id="UP001732700"/>
    </source>
</evidence>
<sequence>MHAMEPVDEEIWASILADPLDCPPSYATIHLPSQVEEYVNFVYNNYGMEVDHSIEEPQDKTWQDLYLGELIPKENWKRGPRAPRKRRTFQPWQRRKNKAHWTNEEVIKLVEGVETYGIGRWKKVKDHYFSKTSFRDAHSEKEKPDRIGENLKDKWRNLLRACGVPCNSKKKKKRQKKFIVPLDTELIERIKAASRAAGHSPRRRTTRSRKQLMV</sequence>
<name>A0ACD5TL64_AVESA</name>
<organism evidence="1 2">
    <name type="scientific">Avena sativa</name>
    <name type="common">Oat</name>
    <dbReference type="NCBI Taxonomy" id="4498"/>
    <lineage>
        <taxon>Eukaryota</taxon>
        <taxon>Viridiplantae</taxon>
        <taxon>Streptophyta</taxon>
        <taxon>Embryophyta</taxon>
        <taxon>Tracheophyta</taxon>
        <taxon>Spermatophyta</taxon>
        <taxon>Magnoliopsida</taxon>
        <taxon>Liliopsida</taxon>
        <taxon>Poales</taxon>
        <taxon>Poaceae</taxon>
        <taxon>BOP clade</taxon>
        <taxon>Pooideae</taxon>
        <taxon>Poodae</taxon>
        <taxon>Poeae</taxon>
        <taxon>Poeae Chloroplast Group 1 (Aveneae type)</taxon>
        <taxon>Aveninae</taxon>
        <taxon>Avena</taxon>
    </lineage>
</organism>
<reference evidence="1" key="2">
    <citation type="submission" date="2025-09" db="UniProtKB">
        <authorList>
            <consortium name="EnsemblPlants"/>
        </authorList>
    </citation>
    <scope>IDENTIFICATION</scope>
</reference>
<protein>
    <submittedName>
        <fullName evidence="1">Uncharacterized protein</fullName>
    </submittedName>
</protein>
<keyword evidence="2" id="KW-1185">Reference proteome</keyword>
<accession>A0ACD5TL64</accession>
<dbReference type="EnsemblPlants" id="AVESA.00010b.r2.1AG0076890.1">
    <property type="protein sequence ID" value="AVESA.00010b.r2.1AG0076890.1.CDS"/>
    <property type="gene ID" value="AVESA.00010b.r2.1AG0076890"/>
</dbReference>
<proteinExistence type="predicted"/>
<evidence type="ECO:0000313" key="1">
    <source>
        <dbReference type="EnsemblPlants" id="AVESA.00010b.r2.1AG0076890.1.CDS"/>
    </source>
</evidence>
<dbReference type="Proteomes" id="UP001732700">
    <property type="component" value="Chromosome 1A"/>
</dbReference>